<comment type="catalytic activity">
    <reaction evidence="13">
        <text>a (3S)-3-hydroxyacyl-CoA + NAD(+) = a 3-oxoacyl-CoA + NADH + H(+)</text>
        <dbReference type="Rhea" id="RHEA:22432"/>
        <dbReference type="ChEBI" id="CHEBI:15378"/>
        <dbReference type="ChEBI" id="CHEBI:57318"/>
        <dbReference type="ChEBI" id="CHEBI:57540"/>
        <dbReference type="ChEBI" id="CHEBI:57945"/>
        <dbReference type="ChEBI" id="CHEBI:90726"/>
        <dbReference type="EC" id="1.1.1.35"/>
    </reaction>
</comment>
<dbReference type="InterPro" id="IPR029045">
    <property type="entry name" value="ClpP/crotonase-like_dom_sf"/>
</dbReference>
<dbReference type="RefSeq" id="WP_377760905.1">
    <property type="nucleotide sequence ID" value="NZ_JBHRXY010000004.1"/>
</dbReference>
<keyword evidence="8" id="KW-0443">Lipid metabolism</keyword>
<dbReference type="SUPFAM" id="SSF52096">
    <property type="entry name" value="ClpP/crotonase"/>
    <property type="match status" value="1"/>
</dbReference>
<keyword evidence="11" id="KW-0456">Lyase</keyword>
<keyword evidence="9" id="KW-0576">Peroxisome</keyword>
<sequence>MSVVSISRDGDIAIVTVDNPPVNALSQALRQGLWDAAATLDADPSVRAVVLICAGRTFIAGADVTEFGKPPLEPHLPDLVDRIEGAEKPWTAAIHGSALGGGFEVAMGCRFRVALDSASVGLPEVTLGIVPGASGTVRTPRLAGIEAAVDLVTSGKPVRAAKALSLGLIDAVFASDLQANAVAFARDALTCDLPPPVSARPVAAPDAAFWDSRSQAVAKAAKGADAPLRALGCLRKAAEAPFAEAMAFERQTFLDLRGSDQAAALRHVFFAERAAPRPAHLRDVDPLPLRRAGVVGGGTMGAGIAAALRDAGIPVTLIERDGQALARGTATLRGIFENAVKRGKLSDAQARDRMAGVTATTDHAALADADLVIEAVFEDIAVKRAVFDRLARACRPDAVLATNTSYLDPRLIANGLPHPDRFIGLHFFSPANVMRLLEIVPVPETSDRTLATGFALARLLNKIPVQSGICEGFIGNRILKRYRASAEALVCQGIAIADIDAAMRGYGFAMGPFEAQDLGGLDIAFLQREGARAAGRTVPETLGDILVRAGRKGQKTGGGWYDYAPGERRPQPSAAVADLLADRITGSARMDRDSIARHLIGEMAAEGQAILDEGIAARASDIDLVEIHGYGFPRWRGGPMFAGASLASSRTG</sequence>
<evidence type="ECO:0000256" key="5">
    <source>
        <dbReference type="ARBA" id="ARBA00022963"/>
    </source>
</evidence>
<evidence type="ECO:0000256" key="7">
    <source>
        <dbReference type="ARBA" id="ARBA00023027"/>
    </source>
</evidence>
<protein>
    <submittedName>
        <fullName evidence="16">3-hydroxyacyl-CoA dehydrogenase NAD-binding domain-containing protein</fullName>
    </submittedName>
</protein>
<keyword evidence="10" id="KW-0413">Isomerase</keyword>
<feature type="domain" description="3-hydroxyacyl-CoA dehydrogenase NAD binding" evidence="15">
    <location>
        <begin position="292"/>
        <end position="466"/>
    </location>
</feature>
<evidence type="ECO:0000256" key="10">
    <source>
        <dbReference type="ARBA" id="ARBA00023235"/>
    </source>
</evidence>
<dbReference type="Pfam" id="PF02737">
    <property type="entry name" value="3HCDH_N"/>
    <property type="match status" value="1"/>
</dbReference>
<dbReference type="InterPro" id="IPR036291">
    <property type="entry name" value="NAD(P)-bd_dom_sf"/>
</dbReference>
<dbReference type="SUPFAM" id="SSF48179">
    <property type="entry name" value="6-phosphogluconate dehydrogenase C-terminal domain-like"/>
    <property type="match status" value="2"/>
</dbReference>
<dbReference type="Gene3D" id="3.90.226.10">
    <property type="entry name" value="2-enoyl-CoA Hydratase, Chain A, domain 1"/>
    <property type="match status" value="1"/>
</dbReference>
<dbReference type="PANTHER" id="PTHR23309">
    <property type="entry name" value="3-HYDROXYACYL-COA DEHYROGENASE"/>
    <property type="match status" value="1"/>
</dbReference>
<keyword evidence="4" id="KW-0276">Fatty acid metabolism</keyword>
<dbReference type="Pfam" id="PF00378">
    <property type="entry name" value="ECH_1"/>
    <property type="match status" value="1"/>
</dbReference>
<proteinExistence type="predicted"/>
<evidence type="ECO:0000256" key="11">
    <source>
        <dbReference type="ARBA" id="ARBA00023239"/>
    </source>
</evidence>
<dbReference type="CDD" id="cd06558">
    <property type="entry name" value="crotonase-like"/>
    <property type="match status" value="1"/>
</dbReference>
<dbReference type="PANTHER" id="PTHR23309:SF49">
    <property type="entry name" value="PEROXISOMAL BIFUNCTIONAL ENZYME"/>
    <property type="match status" value="1"/>
</dbReference>
<gene>
    <name evidence="16" type="ORF">ACFOM8_07835</name>
</gene>
<keyword evidence="7" id="KW-0520">NAD</keyword>
<dbReference type="InterPro" id="IPR001753">
    <property type="entry name" value="Enoyl-CoA_hydra/iso"/>
</dbReference>
<dbReference type="EMBL" id="JBHRXY010000004">
    <property type="protein sequence ID" value="MFC3629354.1"/>
    <property type="molecule type" value="Genomic_DNA"/>
</dbReference>
<dbReference type="Pfam" id="PF00725">
    <property type="entry name" value="3HCDH"/>
    <property type="match status" value="1"/>
</dbReference>
<evidence type="ECO:0000256" key="2">
    <source>
        <dbReference type="ARBA" id="ARBA00005005"/>
    </source>
</evidence>
<evidence type="ECO:0000259" key="14">
    <source>
        <dbReference type="Pfam" id="PF00725"/>
    </source>
</evidence>
<comment type="subunit">
    <text evidence="3">Monomer.</text>
</comment>
<keyword evidence="6" id="KW-0560">Oxidoreductase</keyword>
<keyword evidence="12" id="KW-0511">Multifunctional enzyme</keyword>
<evidence type="ECO:0000313" key="17">
    <source>
        <dbReference type="Proteomes" id="UP001595539"/>
    </source>
</evidence>
<evidence type="ECO:0000256" key="13">
    <source>
        <dbReference type="ARBA" id="ARBA00049556"/>
    </source>
</evidence>
<dbReference type="InterPro" id="IPR006108">
    <property type="entry name" value="3HC_DH_C"/>
</dbReference>
<comment type="subcellular location">
    <subcellularLocation>
        <location evidence="1">Peroxisome</location>
    </subcellularLocation>
</comment>
<keyword evidence="17" id="KW-1185">Reference proteome</keyword>
<evidence type="ECO:0000313" key="16">
    <source>
        <dbReference type="EMBL" id="MFC3629354.1"/>
    </source>
</evidence>
<accession>A0ABV7U349</accession>
<evidence type="ECO:0000256" key="3">
    <source>
        <dbReference type="ARBA" id="ARBA00011245"/>
    </source>
</evidence>
<keyword evidence="5" id="KW-0442">Lipid degradation</keyword>
<dbReference type="Gene3D" id="1.10.1040.50">
    <property type="match status" value="1"/>
</dbReference>
<feature type="domain" description="3-hydroxyacyl-CoA dehydrogenase C-terminal" evidence="14">
    <location>
        <begin position="472"/>
        <end position="563"/>
    </location>
</feature>
<evidence type="ECO:0000256" key="6">
    <source>
        <dbReference type="ARBA" id="ARBA00023002"/>
    </source>
</evidence>
<dbReference type="Proteomes" id="UP001595539">
    <property type="component" value="Unassembled WGS sequence"/>
</dbReference>
<comment type="caution">
    <text evidence="16">The sequence shown here is derived from an EMBL/GenBank/DDBJ whole genome shotgun (WGS) entry which is preliminary data.</text>
</comment>
<evidence type="ECO:0000259" key="15">
    <source>
        <dbReference type="Pfam" id="PF02737"/>
    </source>
</evidence>
<reference evidence="17" key="1">
    <citation type="journal article" date="2019" name="Int. J. Syst. Evol. Microbiol.">
        <title>The Global Catalogue of Microorganisms (GCM) 10K type strain sequencing project: providing services to taxonomists for standard genome sequencing and annotation.</title>
        <authorList>
            <consortium name="The Broad Institute Genomics Platform"/>
            <consortium name="The Broad Institute Genome Sequencing Center for Infectious Disease"/>
            <person name="Wu L."/>
            <person name="Ma J."/>
        </authorList>
    </citation>
    <scope>NUCLEOTIDE SEQUENCE [LARGE SCALE GENOMIC DNA]</scope>
    <source>
        <strain evidence="17">KCTC 42473</strain>
    </source>
</reference>
<evidence type="ECO:0000256" key="8">
    <source>
        <dbReference type="ARBA" id="ARBA00023098"/>
    </source>
</evidence>
<dbReference type="InterPro" id="IPR008927">
    <property type="entry name" value="6-PGluconate_DH-like_C_sf"/>
</dbReference>
<evidence type="ECO:0000256" key="9">
    <source>
        <dbReference type="ARBA" id="ARBA00023140"/>
    </source>
</evidence>
<evidence type="ECO:0000256" key="1">
    <source>
        <dbReference type="ARBA" id="ARBA00004275"/>
    </source>
</evidence>
<organism evidence="16 17">
    <name type="scientific">Paracoccus angustae</name>
    <dbReference type="NCBI Taxonomy" id="1671480"/>
    <lineage>
        <taxon>Bacteria</taxon>
        <taxon>Pseudomonadati</taxon>
        <taxon>Pseudomonadota</taxon>
        <taxon>Alphaproteobacteria</taxon>
        <taxon>Rhodobacterales</taxon>
        <taxon>Paracoccaceae</taxon>
        <taxon>Paracoccus</taxon>
    </lineage>
</organism>
<evidence type="ECO:0000256" key="4">
    <source>
        <dbReference type="ARBA" id="ARBA00022832"/>
    </source>
</evidence>
<comment type="pathway">
    <text evidence="2">Lipid metabolism; fatty acid beta-oxidation.</text>
</comment>
<dbReference type="InterPro" id="IPR006176">
    <property type="entry name" value="3-OHacyl-CoA_DH_NAD-bd"/>
</dbReference>
<evidence type="ECO:0000256" key="12">
    <source>
        <dbReference type="ARBA" id="ARBA00023268"/>
    </source>
</evidence>
<name>A0ABV7U349_9RHOB</name>
<dbReference type="SUPFAM" id="SSF51735">
    <property type="entry name" value="NAD(P)-binding Rossmann-fold domains"/>
    <property type="match status" value="1"/>
</dbReference>
<dbReference type="Gene3D" id="3.40.50.720">
    <property type="entry name" value="NAD(P)-binding Rossmann-like Domain"/>
    <property type="match status" value="1"/>
</dbReference>